<dbReference type="InterPro" id="IPR036259">
    <property type="entry name" value="MFS_trans_sf"/>
</dbReference>
<evidence type="ECO:0000256" key="4">
    <source>
        <dbReference type="ARBA" id="ARBA00022989"/>
    </source>
</evidence>
<protein>
    <submittedName>
        <fullName evidence="8">MFS transporter</fullName>
    </submittedName>
</protein>
<proteinExistence type="predicted"/>
<evidence type="ECO:0000256" key="2">
    <source>
        <dbReference type="ARBA" id="ARBA00022475"/>
    </source>
</evidence>
<feature type="transmembrane region" description="Helical" evidence="6">
    <location>
        <begin position="320"/>
        <end position="344"/>
    </location>
</feature>
<comment type="subcellular location">
    <subcellularLocation>
        <location evidence="1">Cell membrane</location>
        <topology evidence="1">Multi-pass membrane protein</topology>
    </subcellularLocation>
</comment>
<dbReference type="PANTHER" id="PTHR43124:SF10">
    <property type="entry name" value="PURINE EFFLUX PUMP PBUE"/>
    <property type="match status" value="1"/>
</dbReference>
<dbReference type="GO" id="GO:0022857">
    <property type="term" value="F:transmembrane transporter activity"/>
    <property type="evidence" value="ECO:0007669"/>
    <property type="project" value="InterPro"/>
</dbReference>
<dbReference type="SUPFAM" id="SSF103473">
    <property type="entry name" value="MFS general substrate transporter"/>
    <property type="match status" value="1"/>
</dbReference>
<comment type="caution">
    <text evidence="8">The sequence shown here is derived from an EMBL/GenBank/DDBJ whole genome shotgun (WGS) entry which is preliminary data.</text>
</comment>
<keyword evidence="3 6" id="KW-0812">Transmembrane</keyword>
<evidence type="ECO:0000256" key="6">
    <source>
        <dbReference type="SAM" id="Phobius"/>
    </source>
</evidence>
<accession>A0A5B2WP86</accession>
<dbReference type="CDD" id="cd17324">
    <property type="entry name" value="MFS_NepI_like"/>
    <property type="match status" value="1"/>
</dbReference>
<feature type="transmembrane region" description="Helical" evidence="6">
    <location>
        <begin position="70"/>
        <end position="94"/>
    </location>
</feature>
<feature type="transmembrane region" description="Helical" evidence="6">
    <location>
        <begin position="201"/>
        <end position="222"/>
    </location>
</feature>
<sequence>MYRRLLALALGTFAIGTDSFVVAGILPQVSSSMSVSVESAGQLVTVYALSYALLSPVMAAATAHWARKQLLLTGLAVFVVGNVATALLPVFGLVLASRVIAGLGAAIYTPTASGVAAMLAPPEKRGKALAIVMAGLSGATALGAPIGTVIGSLSDWRGTMWFVAALGLAALIGVAILLPAVPSLPPIGLRKRLAPIGDARVAFTLLTTVFVLGGLYTVYTYISLSYDRATGGAGTKLAVLLFAFGVAATAGNLSAGSLVDKLGARRVINVAVIIALIDFALMPITSAYFPTAILAVIVWGLCGWGVLVPQQHRLISISPASAPLVIALNAAGIYIAVSASGLLGAAGINLVGAHNLGFISAVLILLGLVSAEIANSIIQRRKAAAAAATPADAPAPAANPASN</sequence>
<dbReference type="PANTHER" id="PTHR43124">
    <property type="entry name" value="PURINE EFFLUX PUMP PBUE"/>
    <property type="match status" value="1"/>
</dbReference>
<dbReference type="OrthoDB" id="9814237at2"/>
<evidence type="ECO:0000313" key="9">
    <source>
        <dbReference type="Proteomes" id="UP000323454"/>
    </source>
</evidence>
<evidence type="ECO:0000259" key="7">
    <source>
        <dbReference type="PROSITE" id="PS50850"/>
    </source>
</evidence>
<keyword evidence="5 6" id="KW-0472">Membrane</keyword>
<reference evidence="8 9" key="1">
    <citation type="submission" date="2019-09" db="EMBL/GenBank/DDBJ databases">
        <title>Goodfellowia gen. nov., a new genus of the Pseudonocardineae related to Actinoalloteichus, containing Goodfellowia coeruleoviolacea gen. nov., comb. nov. gen. nov., comb. nov.</title>
        <authorList>
            <person name="Labeda D."/>
        </authorList>
    </citation>
    <scope>NUCLEOTIDE SEQUENCE [LARGE SCALE GENOMIC DNA]</scope>
    <source>
        <strain evidence="8 9">AN110305</strain>
    </source>
</reference>
<dbReference type="InterPro" id="IPR020846">
    <property type="entry name" value="MFS_dom"/>
</dbReference>
<dbReference type="RefSeq" id="WP_149853736.1">
    <property type="nucleotide sequence ID" value="NZ_VUOB01000065.1"/>
</dbReference>
<keyword evidence="4 6" id="KW-1133">Transmembrane helix</keyword>
<evidence type="ECO:0000313" key="8">
    <source>
        <dbReference type="EMBL" id="KAA2253571.1"/>
    </source>
</evidence>
<reference evidence="8 9" key="2">
    <citation type="submission" date="2019-09" db="EMBL/GenBank/DDBJ databases">
        <authorList>
            <person name="Jin C."/>
        </authorList>
    </citation>
    <scope>NUCLEOTIDE SEQUENCE [LARGE SCALE GENOMIC DNA]</scope>
    <source>
        <strain evidence="8 9">AN110305</strain>
    </source>
</reference>
<dbReference type="InterPro" id="IPR050189">
    <property type="entry name" value="MFS_Efflux_Transporters"/>
</dbReference>
<feature type="transmembrane region" description="Helical" evidence="6">
    <location>
        <begin position="356"/>
        <end position="374"/>
    </location>
</feature>
<evidence type="ECO:0000256" key="5">
    <source>
        <dbReference type="ARBA" id="ARBA00023136"/>
    </source>
</evidence>
<feature type="domain" description="Major facilitator superfamily (MFS) profile" evidence="7">
    <location>
        <begin position="4"/>
        <end position="382"/>
    </location>
</feature>
<feature type="transmembrane region" description="Helical" evidence="6">
    <location>
        <begin position="291"/>
        <end position="308"/>
    </location>
</feature>
<dbReference type="Proteomes" id="UP000323454">
    <property type="component" value="Unassembled WGS sequence"/>
</dbReference>
<feature type="transmembrane region" description="Helical" evidence="6">
    <location>
        <begin position="39"/>
        <end position="63"/>
    </location>
</feature>
<evidence type="ECO:0000256" key="3">
    <source>
        <dbReference type="ARBA" id="ARBA00022692"/>
    </source>
</evidence>
<evidence type="ECO:0000256" key="1">
    <source>
        <dbReference type="ARBA" id="ARBA00004651"/>
    </source>
</evidence>
<dbReference type="PROSITE" id="PS50850">
    <property type="entry name" value="MFS"/>
    <property type="match status" value="1"/>
</dbReference>
<name>A0A5B2WP86_9PSEU</name>
<feature type="transmembrane region" description="Helical" evidence="6">
    <location>
        <begin position="237"/>
        <end position="255"/>
    </location>
</feature>
<feature type="transmembrane region" description="Helical" evidence="6">
    <location>
        <begin position="159"/>
        <end position="181"/>
    </location>
</feature>
<keyword evidence="2" id="KW-1003">Cell membrane</keyword>
<dbReference type="InterPro" id="IPR011701">
    <property type="entry name" value="MFS"/>
</dbReference>
<dbReference type="EMBL" id="VUOB01000065">
    <property type="protein sequence ID" value="KAA2253571.1"/>
    <property type="molecule type" value="Genomic_DNA"/>
</dbReference>
<dbReference type="GO" id="GO:0005886">
    <property type="term" value="C:plasma membrane"/>
    <property type="evidence" value="ECO:0007669"/>
    <property type="project" value="UniProtKB-SubCell"/>
</dbReference>
<feature type="transmembrane region" description="Helical" evidence="6">
    <location>
        <begin position="128"/>
        <end position="153"/>
    </location>
</feature>
<feature type="transmembrane region" description="Helical" evidence="6">
    <location>
        <begin position="100"/>
        <end position="121"/>
    </location>
</feature>
<gene>
    <name evidence="8" type="ORF">F0L68_32720</name>
</gene>
<dbReference type="Gene3D" id="1.20.1250.20">
    <property type="entry name" value="MFS general substrate transporter like domains"/>
    <property type="match status" value="1"/>
</dbReference>
<dbReference type="AlphaFoldDB" id="A0A5B2WP86"/>
<keyword evidence="9" id="KW-1185">Reference proteome</keyword>
<organism evidence="8 9">
    <name type="scientific">Solihabitans fulvus</name>
    <dbReference type="NCBI Taxonomy" id="1892852"/>
    <lineage>
        <taxon>Bacteria</taxon>
        <taxon>Bacillati</taxon>
        <taxon>Actinomycetota</taxon>
        <taxon>Actinomycetes</taxon>
        <taxon>Pseudonocardiales</taxon>
        <taxon>Pseudonocardiaceae</taxon>
        <taxon>Solihabitans</taxon>
    </lineage>
</organism>
<feature type="transmembrane region" description="Helical" evidence="6">
    <location>
        <begin position="267"/>
        <end position="285"/>
    </location>
</feature>
<dbReference type="Pfam" id="PF07690">
    <property type="entry name" value="MFS_1"/>
    <property type="match status" value="1"/>
</dbReference>